<keyword evidence="1" id="KW-0496">Mitochondrion</keyword>
<dbReference type="AlphaFoldDB" id="A0A3P3YFW9"/>
<proteinExistence type="predicted"/>
<reference evidence="1 2" key="1">
    <citation type="submission" date="2018-03" db="EMBL/GenBank/DDBJ databases">
        <authorList>
            <person name="Fogelqvist J."/>
        </authorList>
    </citation>
    <scope>NUCLEOTIDE SEQUENCE [LARGE SCALE GENOMIC DNA]</scope>
</reference>
<accession>A0A3P3YFW9</accession>
<evidence type="ECO:0000313" key="1">
    <source>
        <dbReference type="EMBL" id="SPQ98870.1"/>
    </source>
</evidence>
<gene>
    <name evidence="1" type="ORF">PLBR_LOCUS6085</name>
</gene>
<geneLocation type="mitochondrion" evidence="1"/>
<protein>
    <submittedName>
        <fullName evidence="1">Uncharacterized protein</fullName>
    </submittedName>
</protein>
<evidence type="ECO:0000313" key="2">
    <source>
        <dbReference type="Proteomes" id="UP000290189"/>
    </source>
</evidence>
<sequence>MGRVLGDEVGRVMQSVSQPHEECLITLKPALGRLGTPGPNVQSLRFVMPSLPRPVISAVEPSSAQPPSRTRDHVVVGIASLPARFGTARYLKQHIEVHHRNAPTINSKGKRTPPSTVHFANSHLRTHQTGALRVRSLSQIFRPFVRRSSDGFKSSRSREQRRSRRFT</sequence>
<organism evidence="1 2">
    <name type="scientific">Plasmodiophora brassicae</name>
    <name type="common">Clubroot disease agent</name>
    <dbReference type="NCBI Taxonomy" id="37360"/>
    <lineage>
        <taxon>Eukaryota</taxon>
        <taxon>Sar</taxon>
        <taxon>Rhizaria</taxon>
        <taxon>Endomyxa</taxon>
        <taxon>Phytomyxea</taxon>
        <taxon>Plasmodiophorida</taxon>
        <taxon>Plasmodiophoridae</taxon>
        <taxon>Plasmodiophora</taxon>
    </lineage>
</organism>
<dbReference type="EMBL" id="OVEO01000010">
    <property type="protein sequence ID" value="SPQ98870.1"/>
    <property type="molecule type" value="Genomic_DNA"/>
</dbReference>
<dbReference type="Proteomes" id="UP000290189">
    <property type="component" value="Unassembled WGS sequence"/>
</dbReference>
<name>A0A3P3YFW9_PLABS</name>